<feature type="domain" description="Tyrosine specific protein phosphatases" evidence="7">
    <location>
        <begin position="111"/>
        <end position="172"/>
    </location>
</feature>
<feature type="active site" description="Phosphocysteine intermediate" evidence="5">
    <location>
        <position position="138"/>
    </location>
</feature>
<name>A0A7R9KBZ8_9ACAR</name>
<dbReference type="Gene3D" id="3.90.190.10">
    <property type="entry name" value="Protein tyrosine phosphatase superfamily"/>
    <property type="match status" value="1"/>
</dbReference>
<dbReference type="PANTHER" id="PTHR45848">
    <property type="entry name" value="DUAL SPECIFICITY PROTEIN PHOSPHATASE 12 FAMILY MEMBER"/>
    <property type="match status" value="1"/>
</dbReference>
<organism evidence="8">
    <name type="scientific">Medioppia subpectinata</name>
    <dbReference type="NCBI Taxonomy" id="1979941"/>
    <lineage>
        <taxon>Eukaryota</taxon>
        <taxon>Metazoa</taxon>
        <taxon>Ecdysozoa</taxon>
        <taxon>Arthropoda</taxon>
        <taxon>Chelicerata</taxon>
        <taxon>Arachnida</taxon>
        <taxon>Acari</taxon>
        <taxon>Acariformes</taxon>
        <taxon>Sarcoptiformes</taxon>
        <taxon>Oribatida</taxon>
        <taxon>Brachypylina</taxon>
        <taxon>Oppioidea</taxon>
        <taxon>Oppiidae</taxon>
        <taxon>Medioppia</taxon>
    </lineage>
</organism>
<dbReference type="InterPro" id="IPR016278">
    <property type="entry name" value="DUSP12"/>
</dbReference>
<evidence type="ECO:0000313" key="9">
    <source>
        <dbReference type="Proteomes" id="UP000759131"/>
    </source>
</evidence>
<accession>A0A7R9KBZ8</accession>
<reference evidence="8" key="1">
    <citation type="submission" date="2020-11" db="EMBL/GenBank/DDBJ databases">
        <authorList>
            <person name="Tran Van P."/>
        </authorList>
    </citation>
    <scope>NUCLEOTIDE SEQUENCE</scope>
</reference>
<dbReference type="SMART" id="SM00195">
    <property type="entry name" value="DSPc"/>
    <property type="match status" value="1"/>
</dbReference>
<dbReference type="InterPro" id="IPR000387">
    <property type="entry name" value="Tyr_Pase_dom"/>
</dbReference>
<dbReference type="OrthoDB" id="6408925at2759"/>
<sequence length="371" mass="42790">MSVSAMNGKKKGRGVGVRKAKNLLKKVKNVNKPDMDYEFNVYNNYWNNKRECNKIINKLYLGSDSPVNDLKTLDRLNIKRILSVKEEPVPDDSRFPHIQYDHIEAGDFPDQDLLSTFDYCYHLISNAIAKGETIYVHCGSGSSRSATIVMAFLMKKYGNSYQESRTRVESRRKVFPNEGFVDQLKLYERMNYSIDGSNQEYRRFLLKSLTYQLRSNSQMSTTACDLSLKSMPKSDIEKELPLIYEYNCVKTYLDKIFAAENTLQYSNKCVDKGDSYGCYNCNYELFNEINIIATNGSDNKCENLFIEPLDTYCTHSGGQKSGYIKCPKCDHMFGTYNWLLYQCGCDSHLSLRDCLAIKVFWSKVVSKQDKH</sequence>
<evidence type="ECO:0000259" key="7">
    <source>
        <dbReference type="PROSITE" id="PS50056"/>
    </source>
</evidence>
<dbReference type="SUPFAM" id="SSF52799">
    <property type="entry name" value="(Phosphotyrosine protein) phosphatases II"/>
    <property type="match status" value="1"/>
</dbReference>
<evidence type="ECO:0000256" key="5">
    <source>
        <dbReference type="PIRSR" id="PIRSR000941-50"/>
    </source>
</evidence>
<evidence type="ECO:0000256" key="2">
    <source>
        <dbReference type="ARBA" id="ARBA00013064"/>
    </source>
</evidence>
<keyword evidence="3" id="KW-0378">Hydrolase</keyword>
<dbReference type="Pfam" id="PF00782">
    <property type="entry name" value="DSPc"/>
    <property type="match status" value="1"/>
</dbReference>
<dbReference type="EMBL" id="CAJPIZ010000145">
    <property type="protein sequence ID" value="CAG2100582.1"/>
    <property type="molecule type" value="Genomic_DNA"/>
</dbReference>
<dbReference type="PROSITE" id="PS50056">
    <property type="entry name" value="TYR_PHOSPHATASE_2"/>
    <property type="match status" value="1"/>
</dbReference>
<evidence type="ECO:0000256" key="1">
    <source>
        <dbReference type="ARBA" id="ARBA00008601"/>
    </source>
</evidence>
<proteinExistence type="inferred from homology"/>
<dbReference type="EC" id="3.1.3.48" evidence="2"/>
<dbReference type="PROSITE" id="PS00383">
    <property type="entry name" value="TYR_PHOSPHATASE_1"/>
    <property type="match status" value="1"/>
</dbReference>
<evidence type="ECO:0000313" key="8">
    <source>
        <dbReference type="EMBL" id="CAD7620152.1"/>
    </source>
</evidence>
<dbReference type="InterPro" id="IPR029021">
    <property type="entry name" value="Prot-tyrosine_phosphatase-like"/>
</dbReference>
<dbReference type="GO" id="GO:0005634">
    <property type="term" value="C:nucleus"/>
    <property type="evidence" value="ECO:0007669"/>
    <property type="project" value="TreeGrafter"/>
</dbReference>
<evidence type="ECO:0000256" key="4">
    <source>
        <dbReference type="ARBA" id="ARBA00022912"/>
    </source>
</evidence>
<dbReference type="Proteomes" id="UP000759131">
    <property type="component" value="Unassembled WGS sequence"/>
</dbReference>
<dbReference type="PANTHER" id="PTHR45848:SF4">
    <property type="entry name" value="DUAL SPECIFICITY PROTEIN PHOSPHATASE 12"/>
    <property type="match status" value="1"/>
</dbReference>
<dbReference type="AlphaFoldDB" id="A0A7R9KBZ8"/>
<dbReference type="InterPro" id="IPR000340">
    <property type="entry name" value="Dual-sp_phosphatase_cat-dom"/>
</dbReference>
<protein>
    <recommendedName>
        <fullName evidence="2">protein-tyrosine-phosphatase</fullName>
        <ecNumber evidence="2">3.1.3.48</ecNumber>
    </recommendedName>
</protein>
<feature type="domain" description="Tyrosine-protein phosphatase" evidence="6">
    <location>
        <begin position="51"/>
        <end position="193"/>
    </location>
</feature>
<evidence type="ECO:0000256" key="3">
    <source>
        <dbReference type="ARBA" id="ARBA00022801"/>
    </source>
</evidence>
<dbReference type="GO" id="GO:0004725">
    <property type="term" value="F:protein tyrosine phosphatase activity"/>
    <property type="evidence" value="ECO:0007669"/>
    <property type="project" value="UniProtKB-EC"/>
</dbReference>
<dbReference type="InterPro" id="IPR020422">
    <property type="entry name" value="TYR_PHOSPHATASE_DUAL_dom"/>
</dbReference>
<dbReference type="CDD" id="cd14498">
    <property type="entry name" value="DSP"/>
    <property type="match status" value="1"/>
</dbReference>
<evidence type="ECO:0000259" key="6">
    <source>
        <dbReference type="PROSITE" id="PS50054"/>
    </source>
</evidence>
<comment type="similarity">
    <text evidence="1">Belongs to the protein-tyrosine phosphatase family. Non-receptor class dual specificity subfamily.</text>
</comment>
<keyword evidence="4" id="KW-0904">Protein phosphatase</keyword>
<keyword evidence="9" id="KW-1185">Reference proteome</keyword>
<dbReference type="InterPro" id="IPR016130">
    <property type="entry name" value="Tyr_Pase_AS"/>
</dbReference>
<dbReference type="PROSITE" id="PS50054">
    <property type="entry name" value="TYR_PHOSPHATASE_DUAL"/>
    <property type="match status" value="1"/>
</dbReference>
<gene>
    <name evidence="8" type="ORF">OSB1V03_LOCUS647</name>
</gene>
<dbReference type="PIRSF" id="PIRSF000941">
    <property type="entry name" value="DUSP12"/>
    <property type="match status" value="1"/>
</dbReference>
<dbReference type="EMBL" id="OC854720">
    <property type="protein sequence ID" value="CAD7620152.1"/>
    <property type="molecule type" value="Genomic_DNA"/>
</dbReference>
<dbReference type="GO" id="GO:0008138">
    <property type="term" value="F:protein tyrosine/serine/threonine phosphatase activity"/>
    <property type="evidence" value="ECO:0007669"/>
    <property type="project" value="InterPro"/>
</dbReference>